<feature type="domain" description="Beta/gamma crystallin 'Greek key'" evidence="4">
    <location>
        <begin position="136"/>
        <end position="217"/>
    </location>
</feature>
<dbReference type="InterPro" id="IPR011024">
    <property type="entry name" value="G_crystallin-like"/>
</dbReference>
<dbReference type="SUPFAM" id="SSF49695">
    <property type="entry name" value="gamma-Crystallin-like"/>
    <property type="match status" value="1"/>
</dbReference>
<comment type="similarity">
    <text evidence="1">Belongs to the beta/gamma-crystallin family.</text>
</comment>
<name>A0A328API6_9CAUL</name>
<evidence type="ECO:0000256" key="3">
    <source>
        <dbReference type="SAM" id="SignalP"/>
    </source>
</evidence>
<keyword evidence="2" id="KW-0677">Repeat</keyword>
<keyword evidence="3" id="KW-0732">Signal</keyword>
<evidence type="ECO:0000313" key="6">
    <source>
        <dbReference type="Proteomes" id="UP000249254"/>
    </source>
</evidence>
<dbReference type="SMART" id="SM00247">
    <property type="entry name" value="XTALbg"/>
    <property type="match status" value="1"/>
</dbReference>
<proteinExistence type="inferred from homology"/>
<reference evidence="6" key="1">
    <citation type="submission" date="2018-05" db="EMBL/GenBank/DDBJ databases">
        <authorList>
            <person name="Li X."/>
        </authorList>
    </citation>
    <scope>NUCLEOTIDE SEQUENCE [LARGE SCALE GENOMIC DNA]</scope>
    <source>
        <strain evidence="6">LX32</strain>
    </source>
</reference>
<dbReference type="AlphaFoldDB" id="A0A328API6"/>
<dbReference type="OrthoDB" id="7186950at2"/>
<dbReference type="Pfam" id="PF00030">
    <property type="entry name" value="Crystall"/>
    <property type="match status" value="1"/>
</dbReference>
<protein>
    <recommendedName>
        <fullName evidence="4">Beta/gamma crystallin 'Greek key' domain-containing protein</fullName>
    </recommendedName>
</protein>
<feature type="signal peptide" evidence="3">
    <location>
        <begin position="1"/>
        <end position="21"/>
    </location>
</feature>
<dbReference type="Proteomes" id="UP000249254">
    <property type="component" value="Unassembled WGS sequence"/>
</dbReference>
<dbReference type="Gene3D" id="2.60.20.10">
    <property type="entry name" value="Crystallins"/>
    <property type="match status" value="1"/>
</dbReference>
<accession>A0A328API6</accession>
<gene>
    <name evidence="5" type="ORF">DJ017_09580</name>
</gene>
<evidence type="ECO:0000313" key="5">
    <source>
        <dbReference type="EMBL" id="RAK54758.1"/>
    </source>
</evidence>
<dbReference type="EMBL" id="QFYQ01000001">
    <property type="protein sequence ID" value="RAK54758.1"/>
    <property type="molecule type" value="Genomic_DNA"/>
</dbReference>
<evidence type="ECO:0000256" key="2">
    <source>
        <dbReference type="ARBA" id="ARBA00022737"/>
    </source>
</evidence>
<dbReference type="InterPro" id="IPR001064">
    <property type="entry name" value="Beta/gamma_crystallin"/>
</dbReference>
<comment type="caution">
    <text evidence="5">The sequence shown here is derived from an EMBL/GenBank/DDBJ whole genome shotgun (WGS) entry which is preliminary data.</text>
</comment>
<organism evidence="5 6">
    <name type="scientific">Phenylobacterium soli</name>
    <dbReference type="NCBI Taxonomy" id="2170551"/>
    <lineage>
        <taxon>Bacteria</taxon>
        <taxon>Pseudomonadati</taxon>
        <taxon>Pseudomonadota</taxon>
        <taxon>Alphaproteobacteria</taxon>
        <taxon>Caulobacterales</taxon>
        <taxon>Caulobacteraceae</taxon>
        <taxon>Phenylobacterium</taxon>
    </lineage>
</organism>
<feature type="chain" id="PRO_5016337337" description="Beta/gamma crystallin 'Greek key' domain-containing protein" evidence="3">
    <location>
        <begin position="22"/>
        <end position="218"/>
    </location>
</feature>
<keyword evidence="6" id="KW-1185">Reference proteome</keyword>
<evidence type="ECO:0000259" key="4">
    <source>
        <dbReference type="SMART" id="SM00247"/>
    </source>
</evidence>
<evidence type="ECO:0000256" key="1">
    <source>
        <dbReference type="ARBA" id="ARBA00009646"/>
    </source>
</evidence>
<sequence>MRMILGLSALSALALSLAVPAASQPRYDRSFPLPPGPYQSQCSNIRVEGQFLKAWCRGTRGSGESSINIESCSTPIMVDPSGGLICTGPGGGAPPAMPNGAPRDYPREAPYDRGYDGRYGNDGRYGYGERPNGRAMATVYEGTGYRGRPLRLYGPIQDLHRSGLNDRVRSIRIERRSGPWLVCTEANYGGRCVTIDRSTPDTRMFGMSESISSLRPAW</sequence>
<dbReference type="RefSeq" id="WP_111528508.1">
    <property type="nucleotide sequence ID" value="NZ_JBHRSG010000004.1"/>
</dbReference>